<accession>A0ACB5R761</accession>
<dbReference type="EMBL" id="BPUR01000052">
    <property type="protein sequence ID" value="GJH22770.1"/>
    <property type="molecule type" value="Genomic_DNA"/>
</dbReference>
<organism evidence="1 2">
    <name type="scientific">Caballeronia novacaledonica</name>
    <dbReference type="NCBI Taxonomy" id="1544861"/>
    <lineage>
        <taxon>Bacteria</taxon>
        <taxon>Pseudomonadati</taxon>
        <taxon>Pseudomonadota</taxon>
        <taxon>Betaproteobacteria</taxon>
        <taxon>Burkholderiales</taxon>
        <taxon>Burkholderiaceae</taxon>
        <taxon>Caballeronia</taxon>
    </lineage>
</organism>
<proteinExistence type="predicted"/>
<comment type="caution">
    <text evidence="1">The sequence shown here is derived from an EMBL/GenBank/DDBJ whole genome shotgun (WGS) entry which is preliminary data.</text>
</comment>
<reference evidence="1" key="1">
    <citation type="submission" date="2021-09" db="EMBL/GenBank/DDBJ databases">
        <title>Isolation and characterization of 3-chlorobenzoate degrading bacteria from soils in Shizuoka.</title>
        <authorList>
            <person name="Ifat A."/>
            <person name="Ogawa N."/>
            <person name="Kimbara K."/>
            <person name="Moriuchi R."/>
            <person name="Dohra H."/>
            <person name="Shintani M."/>
        </authorList>
    </citation>
    <scope>NUCLEOTIDE SEQUENCE</scope>
    <source>
        <strain evidence="1">19CS2-2</strain>
    </source>
</reference>
<gene>
    <name evidence="1" type="ORF">CBA19CS22_39530</name>
</gene>
<name>A0ACB5R761_9BURK</name>
<evidence type="ECO:0000313" key="2">
    <source>
        <dbReference type="Proteomes" id="UP001055013"/>
    </source>
</evidence>
<protein>
    <submittedName>
        <fullName evidence="1">ParA family protein</fullName>
    </submittedName>
</protein>
<sequence>MKTIAVTLNKGGTGKTTLTKSLAAAATATGLDVLILDMDTQQNSEKWGRRRKDRHKLELPFVKFVTEGDLIGELDKARNNGCDLVFIDTPPGRNTEAPAAVEVADLVLIPIWNDQDSYDGLEKTVGLARRMGKPAVSILNFATPNSRIHEEEAREVVAACNVEMAPHVLHRYDAHRLASAVGLTAQEMDPESIPAREIAQLWEWICAQVHPGTGAPVRRKSKQKVAS</sequence>
<keyword evidence="2" id="KW-1185">Reference proteome</keyword>
<evidence type="ECO:0000313" key="1">
    <source>
        <dbReference type="EMBL" id="GJH22770.1"/>
    </source>
</evidence>
<dbReference type="Proteomes" id="UP001055013">
    <property type="component" value="Unassembled WGS sequence"/>
</dbReference>